<dbReference type="InterPro" id="IPR000795">
    <property type="entry name" value="T_Tr_GTP-bd_dom"/>
</dbReference>
<evidence type="ECO:0000256" key="1">
    <source>
        <dbReference type="ARBA" id="ARBA00004496"/>
    </source>
</evidence>
<dbReference type="GO" id="GO:0003924">
    <property type="term" value="F:GTPase activity"/>
    <property type="evidence" value="ECO:0007669"/>
    <property type="project" value="InterPro"/>
</dbReference>
<dbReference type="GO" id="GO:0005525">
    <property type="term" value="F:GTP binding"/>
    <property type="evidence" value="ECO:0007669"/>
    <property type="project" value="UniProtKB-KW"/>
</dbReference>
<dbReference type="InterPro" id="IPR015191">
    <property type="entry name" value="SelB_WHD4"/>
</dbReference>
<dbReference type="GO" id="GO:0001514">
    <property type="term" value="P:selenocysteine incorporation"/>
    <property type="evidence" value="ECO:0007669"/>
    <property type="project" value="InterPro"/>
</dbReference>
<dbReference type="PRINTS" id="PR00315">
    <property type="entry name" value="ELONGATNFCT"/>
</dbReference>
<gene>
    <name evidence="10" type="primary">selB</name>
    <name evidence="10" type="ORF">DDT42_00401</name>
</gene>
<dbReference type="Gene3D" id="3.40.50.300">
    <property type="entry name" value="P-loop containing nucleotide triphosphate hydrolases"/>
    <property type="match status" value="1"/>
</dbReference>
<evidence type="ECO:0000256" key="8">
    <source>
        <dbReference type="ARBA" id="ARBA00031615"/>
    </source>
</evidence>
<proteinExistence type="predicted"/>
<dbReference type="InterPro" id="IPR057335">
    <property type="entry name" value="Beta-barrel_SelB"/>
</dbReference>
<dbReference type="InterPro" id="IPR036388">
    <property type="entry name" value="WH-like_DNA-bd_sf"/>
</dbReference>
<dbReference type="InterPro" id="IPR004161">
    <property type="entry name" value="EFTu-like_2"/>
</dbReference>
<dbReference type="EMBL" id="QLTW01000011">
    <property type="protein sequence ID" value="MBT9144559.1"/>
    <property type="molecule type" value="Genomic_DNA"/>
</dbReference>
<dbReference type="InterPro" id="IPR031157">
    <property type="entry name" value="G_TR_CS"/>
</dbReference>
<evidence type="ECO:0000256" key="7">
    <source>
        <dbReference type="ARBA" id="ARBA00025526"/>
    </source>
</evidence>
<dbReference type="PANTHER" id="PTHR43721:SF22">
    <property type="entry name" value="ELONGATION FACTOR TU, MITOCHONDRIAL"/>
    <property type="match status" value="1"/>
</dbReference>
<protein>
    <recommendedName>
        <fullName evidence="2">Selenocysteine-specific elongation factor</fullName>
    </recommendedName>
    <alternativeName>
        <fullName evidence="8">SelB translation factor</fullName>
    </alternativeName>
</protein>
<dbReference type="CDD" id="cd03696">
    <property type="entry name" value="SelB_II"/>
    <property type="match status" value="1"/>
</dbReference>
<dbReference type="InterPro" id="IPR036390">
    <property type="entry name" value="WH_DNA-bd_sf"/>
</dbReference>
<dbReference type="AlphaFoldDB" id="A0A9E2BGG4"/>
<evidence type="ECO:0000256" key="6">
    <source>
        <dbReference type="ARBA" id="ARBA00023134"/>
    </source>
</evidence>
<organism evidence="10 11">
    <name type="scientific">Psychracetigena formicireducens</name>
    <dbReference type="NCBI Taxonomy" id="2986056"/>
    <lineage>
        <taxon>Bacteria</taxon>
        <taxon>Bacillati</taxon>
        <taxon>Candidatus Lithacetigenota</taxon>
        <taxon>Candidatus Psychracetigena</taxon>
    </lineage>
</organism>
<name>A0A9E2BGG4_PSYF1</name>
<reference evidence="10 11" key="1">
    <citation type="journal article" date="2021" name="bioRxiv">
        <title>Unique metabolic strategies in Hadean analogues reveal hints for primordial physiology.</title>
        <authorList>
            <person name="Nobu M.K."/>
            <person name="Nakai R."/>
            <person name="Tamazawa S."/>
            <person name="Mori H."/>
            <person name="Toyoda A."/>
            <person name="Ijiri A."/>
            <person name="Suzuki S."/>
            <person name="Kurokawa K."/>
            <person name="Kamagata Y."/>
            <person name="Tamaki H."/>
        </authorList>
    </citation>
    <scope>NUCLEOTIDE SEQUENCE [LARGE SCALE GENOMIC DNA]</scope>
    <source>
        <strain evidence="10">BS525</strain>
    </source>
</reference>
<dbReference type="InterPro" id="IPR004535">
    <property type="entry name" value="Transl_elong_SelB"/>
</dbReference>
<dbReference type="PROSITE" id="PS00301">
    <property type="entry name" value="G_TR_1"/>
    <property type="match status" value="1"/>
</dbReference>
<dbReference type="InterPro" id="IPR009000">
    <property type="entry name" value="Transl_B-barrel_sf"/>
</dbReference>
<dbReference type="Pfam" id="PF00009">
    <property type="entry name" value="GTP_EFTU"/>
    <property type="match status" value="1"/>
</dbReference>
<evidence type="ECO:0000313" key="11">
    <source>
        <dbReference type="Proteomes" id="UP000811545"/>
    </source>
</evidence>
<dbReference type="SUPFAM" id="SSF46785">
    <property type="entry name" value="Winged helix' DNA-binding domain"/>
    <property type="match status" value="2"/>
</dbReference>
<accession>A0A9E2BGG4</accession>
<dbReference type="InterPro" id="IPR027417">
    <property type="entry name" value="P-loop_NTPase"/>
</dbReference>
<comment type="caution">
    <text evidence="10">The sequence shown here is derived from an EMBL/GenBank/DDBJ whole genome shotgun (WGS) entry which is preliminary data.</text>
</comment>
<feature type="domain" description="Tr-type G" evidence="9">
    <location>
        <begin position="2"/>
        <end position="174"/>
    </location>
</feature>
<dbReference type="Pfam" id="PF25461">
    <property type="entry name" value="Beta-barrel_SelB"/>
    <property type="match status" value="1"/>
</dbReference>
<dbReference type="SUPFAM" id="SSF52540">
    <property type="entry name" value="P-loop containing nucleoside triphosphate hydrolases"/>
    <property type="match status" value="1"/>
</dbReference>
<dbReference type="Gene3D" id="1.10.10.10">
    <property type="entry name" value="Winged helix-like DNA-binding domain superfamily/Winged helix DNA-binding domain"/>
    <property type="match status" value="1"/>
</dbReference>
<dbReference type="NCBIfam" id="TIGR00475">
    <property type="entry name" value="selB"/>
    <property type="match status" value="1"/>
</dbReference>
<dbReference type="Gene3D" id="2.40.30.10">
    <property type="entry name" value="Translation factors"/>
    <property type="match status" value="2"/>
</dbReference>
<dbReference type="PROSITE" id="PS51722">
    <property type="entry name" value="G_TR_2"/>
    <property type="match status" value="1"/>
</dbReference>
<dbReference type="Pfam" id="PF09107">
    <property type="entry name" value="WHD_3rd_SelB"/>
    <property type="match status" value="1"/>
</dbReference>
<dbReference type="InterPro" id="IPR015190">
    <property type="entry name" value="Elong_fac_SelB-wing-hlx_typ-2"/>
</dbReference>
<evidence type="ECO:0000313" key="10">
    <source>
        <dbReference type="EMBL" id="MBT9144559.1"/>
    </source>
</evidence>
<evidence type="ECO:0000256" key="4">
    <source>
        <dbReference type="ARBA" id="ARBA00022741"/>
    </source>
</evidence>
<evidence type="ECO:0000256" key="3">
    <source>
        <dbReference type="ARBA" id="ARBA00022490"/>
    </source>
</evidence>
<keyword evidence="6" id="KW-0342">GTP-binding</keyword>
<dbReference type="SUPFAM" id="SSF50465">
    <property type="entry name" value="EF-Tu/eEF-1alpha/eIF2-gamma C-terminal domain"/>
    <property type="match status" value="1"/>
</dbReference>
<evidence type="ECO:0000256" key="2">
    <source>
        <dbReference type="ARBA" id="ARBA00015953"/>
    </source>
</evidence>
<dbReference type="InterPro" id="IPR050055">
    <property type="entry name" value="EF-Tu_GTPase"/>
</dbReference>
<keyword evidence="10" id="KW-0251">Elongation factor</keyword>
<dbReference type="GO" id="GO:0003746">
    <property type="term" value="F:translation elongation factor activity"/>
    <property type="evidence" value="ECO:0007669"/>
    <property type="project" value="UniProtKB-KW"/>
</dbReference>
<dbReference type="GO" id="GO:0005829">
    <property type="term" value="C:cytosol"/>
    <property type="evidence" value="ECO:0007669"/>
    <property type="project" value="TreeGrafter"/>
</dbReference>
<dbReference type="Pfam" id="PF03144">
    <property type="entry name" value="GTP_EFTU_D2"/>
    <property type="match status" value="1"/>
</dbReference>
<keyword evidence="3" id="KW-0963">Cytoplasm</keyword>
<dbReference type="CDD" id="cd15491">
    <property type="entry name" value="selB_III"/>
    <property type="match status" value="1"/>
</dbReference>
<evidence type="ECO:0000256" key="5">
    <source>
        <dbReference type="ARBA" id="ARBA00022917"/>
    </source>
</evidence>
<dbReference type="Pfam" id="PF09106">
    <property type="entry name" value="WHD_2nd_SelB"/>
    <property type="match status" value="1"/>
</dbReference>
<dbReference type="InterPro" id="IPR009001">
    <property type="entry name" value="Transl_elong_EF1A/Init_IF2_C"/>
</dbReference>
<sequence>MRNYLVVGTAGHIDHGKTRLVKSLTGMETDRLKEEKERGISIELGYAYLKLPSGIMAGFIDVPGHEGLVRKMISGCYGIDLALLVVAADEGFMPQTYEHLAILNLLGLPKGIIVVTKIDMVSDNDLSILEEDIREGVKNSFLENAPIVYTSTATNMGIGNLIELIDSFSLSLPVKDTTGPFRLFIDRVFSLPGFGTVITGTAFNGLVKKGQSIEILPKGVTSRVRSIEVHYQSVEEAFAGERAALNLPDIKVNQIKRGEVICTPQAYKPTSLLDLKIELLKGKKNYLLKHGQRIRFYHGSNEVLGRVLFTGLGEIRSGETCMAQVYLEEPVVAREGDRFIIRSYSPINTIGGGVILDPYAIKRRKKTPLNSVVNIEDSVSRYVKILNNEQSFMIDIPALSFLSQKEEEEIIKELLNSDKFILLPSEKPLYVSLNTRFEENKLFVKQKLQAYHQVNPHSPGFLLEELRNKLTGLDVKQFRIFIKHLIDSGMVEVNGQIVRLKGLKAVFSGEWLEGRNALLKLIAENKLSPPTIKELVEIMEKQGWKKDKLYNLLKAMVEATDIIKVSEELVFLPSVVESIKRELMAYLWKKEEISPGDFKDLFNISRKYAIPLLEWFDHQKITFRDGNVRKLRNKQR</sequence>
<keyword evidence="5" id="KW-0648">Protein biosynthesis</keyword>
<comment type="subcellular location">
    <subcellularLocation>
        <location evidence="1">Cytoplasm</location>
    </subcellularLocation>
</comment>
<dbReference type="PANTHER" id="PTHR43721">
    <property type="entry name" value="ELONGATION FACTOR TU-RELATED"/>
    <property type="match status" value="1"/>
</dbReference>
<dbReference type="Gene3D" id="1.10.10.2770">
    <property type="match status" value="1"/>
</dbReference>
<dbReference type="GO" id="GO:0003723">
    <property type="term" value="F:RNA binding"/>
    <property type="evidence" value="ECO:0007669"/>
    <property type="project" value="InterPro"/>
</dbReference>
<evidence type="ECO:0000259" key="9">
    <source>
        <dbReference type="PROSITE" id="PS51722"/>
    </source>
</evidence>
<keyword evidence="4" id="KW-0547">Nucleotide-binding</keyword>
<dbReference type="CDD" id="cd04171">
    <property type="entry name" value="SelB"/>
    <property type="match status" value="1"/>
</dbReference>
<dbReference type="SUPFAM" id="SSF50447">
    <property type="entry name" value="Translation proteins"/>
    <property type="match status" value="1"/>
</dbReference>
<comment type="function">
    <text evidence="7">Translation factor necessary for the incorporation of selenocysteine into proteins. It probably replaces EF-Tu for the insertion of selenocysteine directed by the UGA codon. SelB binds GTP and GDP.</text>
</comment>
<dbReference type="Proteomes" id="UP000811545">
    <property type="component" value="Unassembled WGS sequence"/>
</dbReference>